<dbReference type="Proteomes" id="UP000199459">
    <property type="component" value="Unassembled WGS sequence"/>
</dbReference>
<organism evidence="1 2">
    <name type="scientific">Nitrosomonas marina</name>
    <dbReference type="NCBI Taxonomy" id="917"/>
    <lineage>
        <taxon>Bacteria</taxon>
        <taxon>Pseudomonadati</taxon>
        <taxon>Pseudomonadota</taxon>
        <taxon>Betaproteobacteria</taxon>
        <taxon>Nitrosomonadales</taxon>
        <taxon>Nitrosomonadaceae</taxon>
        <taxon>Nitrosomonas</taxon>
    </lineage>
</organism>
<reference evidence="1 2" key="1">
    <citation type="submission" date="2016-10" db="EMBL/GenBank/DDBJ databases">
        <authorList>
            <person name="de Groot N.N."/>
        </authorList>
    </citation>
    <scope>NUCLEOTIDE SEQUENCE [LARGE SCALE GENOMIC DNA]</scope>
    <source>
        <strain evidence="1 2">Nm22</strain>
    </source>
</reference>
<dbReference type="InterPro" id="IPR017531">
    <property type="entry name" value="Hydrolase-1_PEP"/>
</dbReference>
<dbReference type="STRING" id="917.SAMN05216326_10245"/>
<accession>A0A1H8FJ39</accession>
<dbReference type="RefSeq" id="WP_090632450.1">
    <property type="nucleotide sequence ID" value="NZ_FOCP01000013.1"/>
</dbReference>
<dbReference type="NCBIfam" id="TIGR03100">
    <property type="entry name" value="hydr1_PEP"/>
    <property type="match status" value="1"/>
</dbReference>
<proteinExistence type="predicted"/>
<dbReference type="EMBL" id="FOCP01000013">
    <property type="protein sequence ID" value="SEN31652.1"/>
    <property type="molecule type" value="Genomic_DNA"/>
</dbReference>
<dbReference type="OrthoDB" id="5379975at2"/>
<dbReference type="SUPFAM" id="SSF53474">
    <property type="entry name" value="alpha/beta-Hydrolases"/>
    <property type="match status" value="1"/>
</dbReference>
<keyword evidence="1" id="KW-0378">Hydrolase</keyword>
<dbReference type="InterPro" id="IPR029058">
    <property type="entry name" value="AB_hydrolase_fold"/>
</dbReference>
<evidence type="ECO:0000313" key="1">
    <source>
        <dbReference type="EMBL" id="SEN31652.1"/>
    </source>
</evidence>
<gene>
    <name evidence="1" type="ORF">SAMN05216325_11361</name>
</gene>
<name>A0A1H8FJ39_9PROT</name>
<dbReference type="GO" id="GO:0016787">
    <property type="term" value="F:hydrolase activity"/>
    <property type="evidence" value="ECO:0007669"/>
    <property type="project" value="UniProtKB-KW"/>
</dbReference>
<dbReference type="Gene3D" id="3.40.50.1820">
    <property type="entry name" value="alpha/beta hydrolase"/>
    <property type="match status" value="1"/>
</dbReference>
<sequence>MSPIHTEIPVVFPCENDSLVGVINKPESAGKVGVVIVVAGGPQYRVGAHRQFVTLSRLLASHAVASIRFDHRGTGDSAGELRGFIDMGADIQSAVNALLSHVPEIEKIVLWGECESATASAFYSYSDPRILGVFMVNPWIRTEAGLAKTMIRHYYWHRLFERSFWAKVISGNFSLTTSLRSCIDMIKSTLSNSKRNVDSVDNDAFETLPLPERLAKSCQQFTGEIFILTSGQDYIAREFNDYVRASAIWQELVARKRVTLMNILEADHTFSRPEWRHELFDYTINWLKHVKSFQQDSKQ</sequence>
<dbReference type="AlphaFoldDB" id="A0A1H8FJ39"/>
<protein>
    <submittedName>
        <fullName evidence="1">Exosortase A system-associated hydrolase 1</fullName>
    </submittedName>
</protein>
<evidence type="ECO:0000313" key="2">
    <source>
        <dbReference type="Proteomes" id="UP000199459"/>
    </source>
</evidence>